<organism evidence="1 2">
    <name type="scientific">Schizopora paradoxa</name>
    <dbReference type="NCBI Taxonomy" id="27342"/>
    <lineage>
        <taxon>Eukaryota</taxon>
        <taxon>Fungi</taxon>
        <taxon>Dikarya</taxon>
        <taxon>Basidiomycota</taxon>
        <taxon>Agaricomycotina</taxon>
        <taxon>Agaricomycetes</taxon>
        <taxon>Hymenochaetales</taxon>
        <taxon>Schizoporaceae</taxon>
        <taxon>Schizopora</taxon>
    </lineage>
</organism>
<dbReference type="InParanoid" id="A0A0H2RDU3"/>
<evidence type="ECO:0000313" key="1">
    <source>
        <dbReference type="EMBL" id="KLO09717.1"/>
    </source>
</evidence>
<proteinExistence type="predicted"/>
<reference evidence="1 2" key="1">
    <citation type="submission" date="2015-04" db="EMBL/GenBank/DDBJ databases">
        <title>Complete genome sequence of Schizopora paradoxa KUC8140, a cosmopolitan wood degrader in East Asia.</title>
        <authorList>
            <consortium name="DOE Joint Genome Institute"/>
            <person name="Min B."/>
            <person name="Park H."/>
            <person name="Jang Y."/>
            <person name="Kim J.-J."/>
            <person name="Kim K.H."/>
            <person name="Pangilinan J."/>
            <person name="Lipzen A."/>
            <person name="Riley R."/>
            <person name="Grigoriev I.V."/>
            <person name="Spatafora J.W."/>
            <person name="Choi I.-G."/>
        </authorList>
    </citation>
    <scope>NUCLEOTIDE SEQUENCE [LARGE SCALE GENOMIC DNA]</scope>
    <source>
        <strain evidence="1 2">KUC8140</strain>
    </source>
</reference>
<dbReference type="Proteomes" id="UP000053477">
    <property type="component" value="Unassembled WGS sequence"/>
</dbReference>
<name>A0A0H2RDU3_9AGAM</name>
<protein>
    <submittedName>
        <fullName evidence="1">Uncharacterized protein</fullName>
    </submittedName>
</protein>
<dbReference type="EMBL" id="KQ086047">
    <property type="protein sequence ID" value="KLO09717.1"/>
    <property type="molecule type" value="Genomic_DNA"/>
</dbReference>
<evidence type="ECO:0000313" key="2">
    <source>
        <dbReference type="Proteomes" id="UP000053477"/>
    </source>
</evidence>
<accession>A0A0H2RDU3</accession>
<dbReference type="AlphaFoldDB" id="A0A0H2RDU3"/>
<keyword evidence="2" id="KW-1185">Reference proteome</keyword>
<sequence>MAPKNLQEIQQPQGESSRLKASSCFSLRIYAEAHKSTAPSRRTAAVRIQLEACSANRRLQCNHRYAGDPVPLTANSCFFVSLTNYSYPYLLSTAQILTLGPRTPSFRPSHHWIAERTTKWSLRSETPIHSIQRSWELSRRMLLVFNCYRRISTR</sequence>
<gene>
    <name evidence="1" type="ORF">SCHPADRAFT_553053</name>
</gene>